<dbReference type="Gene3D" id="3.40.1480.10">
    <property type="entry name" value="MOFRL domain"/>
    <property type="match status" value="1"/>
</dbReference>
<dbReference type="InterPro" id="IPR007835">
    <property type="entry name" value="MOFRL"/>
</dbReference>
<evidence type="ECO:0000313" key="4">
    <source>
        <dbReference type="Proteomes" id="UP000183900"/>
    </source>
</evidence>
<keyword evidence="4" id="KW-1185">Reference proteome</keyword>
<dbReference type="InterPro" id="IPR025286">
    <property type="entry name" value="MOFRL_assoc_dom"/>
</dbReference>
<gene>
    <name evidence="3" type="ORF">Ga0061067_107171</name>
</gene>
<dbReference type="AlphaFoldDB" id="A0A0K6I2Y5"/>
<dbReference type="FunFam" id="3.40.1480.10:FF:000002">
    <property type="entry name" value="Glycerate kinase"/>
    <property type="match status" value="1"/>
</dbReference>
<keyword evidence="3" id="KW-0418">Kinase</keyword>
<dbReference type="EMBL" id="CYHE01000007">
    <property type="protein sequence ID" value="CUA97514.1"/>
    <property type="molecule type" value="Genomic_DNA"/>
</dbReference>
<dbReference type="Pfam" id="PF05161">
    <property type="entry name" value="MOFRL"/>
    <property type="match status" value="1"/>
</dbReference>
<accession>A0A0K6I2Y5</accession>
<dbReference type="GO" id="GO:0008887">
    <property type="term" value="F:glycerate kinase activity"/>
    <property type="evidence" value="ECO:0007669"/>
    <property type="project" value="InterPro"/>
</dbReference>
<protein>
    <submittedName>
        <fullName evidence="3">Glycerate 2-kinase</fullName>
    </submittedName>
</protein>
<evidence type="ECO:0000259" key="1">
    <source>
        <dbReference type="Pfam" id="PF05161"/>
    </source>
</evidence>
<dbReference type="PANTHER" id="PTHR12227">
    <property type="entry name" value="GLYCERATE KINASE"/>
    <property type="match status" value="1"/>
</dbReference>
<keyword evidence="3" id="KW-0808">Transferase</keyword>
<dbReference type="SUPFAM" id="SSF82544">
    <property type="entry name" value="GckA/TtuD-like"/>
    <property type="match status" value="1"/>
</dbReference>
<evidence type="ECO:0000259" key="2">
    <source>
        <dbReference type="Pfam" id="PF13660"/>
    </source>
</evidence>
<organism evidence="3 4">
    <name type="scientific">Pannonibacter indicus</name>
    <dbReference type="NCBI Taxonomy" id="466044"/>
    <lineage>
        <taxon>Bacteria</taxon>
        <taxon>Pseudomonadati</taxon>
        <taxon>Pseudomonadota</taxon>
        <taxon>Alphaproteobacteria</taxon>
        <taxon>Hyphomicrobiales</taxon>
        <taxon>Stappiaceae</taxon>
        <taxon>Pannonibacter</taxon>
    </lineage>
</organism>
<dbReference type="Pfam" id="PF13660">
    <property type="entry name" value="DUF4147"/>
    <property type="match status" value="1"/>
</dbReference>
<reference evidence="4" key="1">
    <citation type="submission" date="2015-08" db="EMBL/GenBank/DDBJ databases">
        <authorList>
            <person name="Varghese N."/>
        </authorList>
    </citation>
    <scope>NUCLEOTIDE SEQUENCE [LARGE SCALE GENOMIC DNA]</scope>
    <source>
        <strain evidence="4">DSM 23407</strain>
    </source>
</reference>
<feature type="domain" description="MOFRL-associated" evidence="2">
    <location>
        <begin position="11"/>
        <end position="239"/>
    </location>
</feature>
<dbReference type="PANTHER" id="PTHR12227:SF0">
    <property type="entry name" value="GLYCERATE KINASE"/>
    <property type="match status" value="1"/>
</dbReference>
<evidence type="ECO:0000313" key="3">
    <source>
        <dbReference type="EMBL" id="CUA97514.1"/>
    </source>
</evidence>
<dbReference type="RefSeq" id="WP_055456026.1">
    <property type="nucleotide sequence ID" value="NZ_CYHE01000007.1"/>
</dbReference>
<sequence>MPVAIHTASFLETLFQAAVDAALPGQCLPPHLPEPVDGGRIILLAAGKAAGSMLETAERHYREDRGLGPDRLLGLGVTRHGYARPTGTIELVEAGHPVPDEAGVSATLRCLDIARSARAGDHVVVLLSGGGSANWIAPAEGVSLADKQALTKALLRSGATIDEINTIRKHLSRIKGGRLAKAVRPDVALTTLAVSDVPHDDPAVIASGPTVPDPTTLQHARELCLARGISLPPSIQAALNDPANESIKPGDAAFEGRSYKLVATPMQSIEAARRVAEAAGYETIILGDSLEGEARDVAASHAMLALDLQRSGRRCVLLSGGELTVTIRGDGCGGPNQEYALALALALNGTEGISAVAGDTDGTDGGRGRADDAAGAMLDSSTLARASATGLDAAAFLARNDSTGFFEKLGDLLTPGPTFTNVNDFRAVVIDRT</sequence>
<dbReference type="InterPro" id="IPR038614">
    <property type="entry name" value="GK_N_sf"/>
</dbReference>
<dbReference type="InterPro" id="IPR037035">
    <property type="entry name" value="GK-like_C_sf"/>
</dbReference>
<dbReference type="InterPro" id="IPR039760">
    <property type="entry name" value="MOFRL_protein"/>
</dbReference>
<name>A0A0K6I2Y5_9HYPH</name>
<proteinExistence type="predicted"/>
<feature type="domain" description="MOFRL" evidence="1">
    <location>
        <begin position="315"/>
        <end position="424"/>
    </location>
</feature>
<dbReference type="Gene3D" id="3.40.50.10180">
    <property type="entry name" value="Glycerate kinase, MOFRL-like N-terminal domain"/>
    <property type="match status" value="1"/>
</dbReference>
<dbReference type="OrthoDB" id="9766552at2"/>
<dbReference type="Proteomes" id="UP000183900">
    <property type="component" value="Unassembled WGS sequence"/>
</dbReference>
<dbReference type="GO" id="GO:0005737">
    <property type="term" value="C:cytoplasm"/>
    <property type="evidence" value="ECO:0007669"/>
    <property type="project" value="TreeGrafter"/>
</dbReference>